<reference evidence="1 2" key="1">
    <citation type="submission" date="2014-09" db="EMBL/GenBank/DDBJ databases">
        <title>Sporocytophaga myxococcoides PG-01 genome sequencing.</title>
        <authorList>
            <person name="Liu L."/>
            <person name="Gao P.J."/>
            <person name="Chen G.J."/>
            <person name="Wang L.S."/>
        </authorList>
    </citation>
    <scope>NUCLEOTIDE SEQUENCE [LARGE SCALE GENOMIC DNA]</scope>
    <source>
        <strain evidence="1 2">PG-01</strain>
    </source>
</reference>
<dbReference type="AlphaFoldDB" id="A0A098LEN4"/>
<keyword evidence="2" id="KW-1185">Reference proteome</keyword>
<name>A0A098LEN4_9BACT</name>
<comment type="caution">
    <text evidence="1">The sequence shown here is derived from an EMBL/GenBank/DDBJ whole genome shotgun (WGS) entry which is preliminary data.</text>
</comment>
<dbReference type="Proteomes" id="UP000030185">
    <property type="component" value="Unassembled WGS sequence"/>
</dbReference>
<evidence type="ECO:0000313" key="2">
    <source>
        <dbReference type="Proteomes" id="UP000030185"/>
    </source>
</evidence>
<gene>
    <name evidence="1" type="ORF">MYP_2605</name>
</gene>
<organism evidence="1 2">
    <name type="scientific">Sporocytophaga myxococcoides</name>
    <dbReference type="NCBI Taxonomy" id="153721"/>
    <lineage>
        <taxon>Bacteria</taxon>
        <taxon>Pseudomonadati</taxon>
        <taxon>Bacteroidota</taxon>
        <taxon>Cytophagia</taxon>
        <taxon>Cytophagales</taxon>
        <taxon>Cytophagaceae</taxon>
        <taxon>Sporocytophaga</taxon>
    </lineage>
</organism>
<accession>A0A098LEN4</accession>
<protein>
    <submittedName>
        <fullName evidence="1">Uncharacterized protein</fullName>
    </submittedName>
</protein>
<dbReference type="EMBL" id="BBLT01000004">
    <property type="protein sequence ID" value="GAL85376.1"/>
    <property type="molecule type" value="Genomic_DNA"/>
</dbReference>
<proteinExistence type="predicted"/>
<sequence length="54" mass="6274">MINRIKKINISTLGFYLQKSKSTAKNSFLITTTYNKNITIKFAKKIITLPFYLT</sequence>
<evidence type="ECO:0000313" key="1">
    <source>
        <dbReference type="EMBL" id="GAL85376.1"/>
    </source>
</evidence>